<dbReference type="Proteomes" id="UP001224890">
    <property type="component" value="Unassembled WGS sequence"/>
</dbReference>
<dbReference type="RefSeq" id="XP_060436577.1">
    <property type="nucleotide sequence ID" value="XM_060565439.1"/>
</dbReference>
<keyword evidence="3" id="KW-1185">Reference proteome</keyword>
<sequence>MQSTNYIYNPSTESLPPLEILIKDLPCAIKSVRAAGWATTFTIHRARLWLFSTLPTASFRKGTHQSGLSTKSVAQLKNPDSNSIPPPQAYTSPHLPSRTSSSRCQPASKYPVTPVTRYQSDHRVQETLPCLPVLGVARMHAQLSSSPGVWVFGRSSPSVQSQCIACRVPCSACSN</sequence>
<name>A0AAJ0B0F3_9PEZI</name>
<dbReference type="EMBL" id="JAHMHR010000001">
    <property type="protein sequence ID" value="KAK1700822.1"/>
    <property type="molecule type" value="Genomic_DNA"/>
</dbReference>
<evidence type="ECO:0000313" key="2">
    <source>
        <dbReference type="EMBL" id="KAK1700822.1"/>
    </source>
</evidence>
<evidence type="ECO:0000256" key="1">
    <source>
        <dbReference type="SAM" id="MobiDB-lite"/>
    </source>
</evidence>
<dbReference type="GeneID" id="85449965"/>
<comment type="caution">
    <text evidence="2">The sequence shown here is derived from an EMBL/GenBank/DDBJ whole genome shotgun (WGS) entry which is preliminary data.</text>
</comment>
<reference evidence="2" key="1">
    <citation type="submission" date="2021-06" db="EMBL/GenBank/DDBJ databases">
        <title>Comparative genomics, transcriptomics and evolutionary studies reveal genomic signatures of adaptation to plant cell wall in hemibiotrophic fungi.</title>
        <authorList>
            <consortium name="DOE Joint Genome Institute"/>
            <person name="Baroncelli R."/>
            <person name="Diaz J.F."/>
            <person name="Benocci T."/>
            <person name="Peng M."/>
            <person name="Battaglia E."/>
            <person name="Haridas S."/>
            <person name="Andreopoulos W."/>
            <person name="Labutti K."/>
            <person name="Pangilinan J."/>
            <person name="Floch G.L."/>
            <person name="Makela M.R."/>
            <person name="Henrissat B."/>
            <person name="Grigoriev I.V."/>
            <person name="Crouch J.A."/>
            <person name="De Vries R.P."/>
            <person name="Sukno S.A."/>
            <person name="Thon M.R."/>
        </authorList>
    </citation>
    <scope>NUCLEOTIDE SEQUENCE</scope>
    <source>
        <strain evidence="2">CBS 193.32</strain>
    </source>
</reference>
<dbReference type="AlphaFoldDB" id="A0AAJ0B0F3"/>
<protein>
    <submittedName>
        <fullName evidence="2">Uncharacterized protein</fullName>
    </submittedName>
</protein>
<organism evidence="2 3">
    <name type="scientific">Colletotrichum godetiae</name>
    <dbReference type="NCBI Taxonomy" id="1209918"/>
    <lineage>
        <taxon>Eukaryota</taxon>
        <taxon>Fungi</taxon>
        <taxon>Dikarya</taxon>
        <taxon>Ascomycota</taxon>
        <taxon>Pezizomycotina</taxon>
        <taxon>Sordariomycetes</taxon>
        <taxon>Hypocreomycetidae</taxon>
        <taxon>Glomerellales</taxon>
        <taxon>Glomerellaceae</taxon>
        <taxon>Colletotrichum</taxon>
        <taxon>Colletotrichum acutatum species complex</taxon>
    </lineage>
</organism>
<gene>
    <name evidence="2" type="ORF">BDP55DRAFT_1193</name>
</gene>
<feature type="region of interest" description="Disordered" evidence="1">
    <location>
        <begin position="75"/>
        <end position="111"/>
    </location>
</feature>
<proteinExistence type="predicted"/>
<evidence type="ECO:0000313" key="3">
    <source>
        <dbReference type="Proteomes" id="UP001224890"/>
    </source>
</evidence>
<accession>A0AAJ0B0F3</accession>